<dbReference type="AlphaFoldDB" id="A0A8S9K983"/>
<protein>
    <submittedName>
        <fullName evidence="1">Uncharacterized protein</fullName>
    </submittedName>
</protein>
<organism evidence="1">
    <name type="scientific">Brassica cretica</name>
    <name type="common">Mustard</name>
    <dbReference type="NCBI Taxonomy" id="69181"/>
    <lineage>
        <taxon>Eukaryota</taxon>
        <taxon>Viridiplantae</taxon>
        <taxon>Streptophyta</taxon>
        <taxon>Embryophyta</taxon>
        <taxon>Tracheophyta</taxon>
        <taxon>Spermatophyta</taxon>
        <taxon>Magnoliopsida</taxon>
        <taxon>eudicotyledons</taxon>
        <taxon>Gunneridae</taxon>
        <taxon>Pentapetalae</taxon>
        <taxon>rosids</taxon>
        <taxon>malvids</taxon>
        <taxon>Brassicales</taxon>
        <taxon>Brassicaceae</taxon>
        <taxon>Brassiceae</taxon>
        <taxon>Brassica</taxon>
    </lineage>
</organism>
<accession>A0A8S9K983</accession>
<gene>
    <name evidence="1" type="ORF">F2Q70_00039356</name>
</gene>
<name>A0A8S9K983_BRACR</name>
<comment type="caution">
    <text evidence="1">The sequence shown here is derived from an EMBL/GenBank/DDBJ whole genome shotgun (WGS) entry which is preliminary data.</text>
</comment>
<reference evidence="1" key="1">
    <citation type="submission" date="2019-12" db="EMBL/GenBank/DDBJ databases">
        <title>Genome sequencing and annotation of Brassica cretica.</title>
        <authorList>
            <person name="Studholme D.J."/>
            <person name="Sarris P.F."/>
        </authorList>
    </citation>
    <scope>NUCLEOTIDE SEQUENCE</scope>
    <source>
        <strain evidence="1">PFS-102/07</strain>
        <tissue evidence="1">Leaf</tissue>
    </source>
</reference>
<proteinExistence type="predicted"/>
<evidence type="ECO:0000313" key="1">
    <source>
        <dbReference type="EMBL" id="KAF2590641.1"/>
    </source>
</evidence>
<dbReference type="EMBL" id="QGKY02000190">
    <property type="protein sequence ID" value="KAF2590641.1"/>
    <property type="molecule type" value="Genomic_DNA"/>
</dbReference>
<sequence length="192" mass="20869">MSSMNNLTLHRHAVHGLQGATPSSCLHDLVPFGGPSHGFLQVLNVGSSWREVKYEVSLLQAACDCHVPVTEEARQAGRQPPEIAYSILCHFGGTMTLFIRLPHSSRGKRSDRGESGSERSIKVFGLPAMCVGVVAARDVFSSASSPDLLFTRFMEVRSGGPILVFLFSKEKHFRFLAPGIGFKGFLNPIALS</sequence>